<dbReference type="PROSITE" id="PS50850">
    <property type="entry name" value="MFS"/>
    <property type="match status" value="1"/>
</dbReference>
<dbReference type="PANTHER" id="PTHR23534">
    <property type="entry name" value="MFS PERMEASE"/>
    <property type="match status" value="1"/>
</dbReference>
<feature type="transmembrane region" description="Helical" evidence="5">
    <location>
        <begin position="356"/>
        <end position="373"/>
    </location>
</feature>
<evidence type="ECO:0000313" key="7">
    <source>
        <dbReference type="EMBL" id="MBB5844015.1"/>
    </source>
</evidence>
<evidence type="ECO:0000259" key="6">
    <source>
        <dbReference type="PROSITE" id="PS50850"/>
    </source>
</evidence>
<reference evidence="7 8" key="1">
    <citation type="submission" date="2020-08" db="EMBL/GenBank/DDBJ databases">
        <title>Sequencing the genomes of 1000 actinobacteria strains.</title>
        <authorList>
            <person name="Klenk H.-P."/>
        </authorList>
    </citation>
    <scope>NUCLEOTIDE SEQUENCE [LARGE SCALE GENOMIC DNA]</scope>
    <source>
        <strain evidence="7 8">DSM 105784</strain>
    </source>
</reference>
<keyword evidence="2 5" id="KW-0812">Transmembrane</keyword>
<feature type="transmembrane region" description="Helical" evidence="5">
    <location>
        <begin position="52"/>
        <end position="72"/>
    </location>
</feature>
<feature type="domain" description="Major facilitator superfamily (MFS) profile" evidence="6">
    <location>
        <begin position="14"/>
        <end position="404"/>
    </location>
</feature>
<comment type="caution">
    <text evidence="7">The sequence shown here is derived from an EMBL/GenBank/DDBJ whole genome shotgun (WGS) entry which is preliminary data.</text>
</comment>
<evidence type="ECO:0000256" key="3">
    <source>
        <dbReference type="ARBA" id="ARBA00022989"/>
    </source>
</evidence>
<feature type="transmembrane region" description="Helical" evidence="5">
    <location>
        <begin position="140"/>
        <end position="158"/>
    </location>
</feature>
<name>A0A841AR19_9MICO</name>
<feature type="transmembrane region" description="Helical" evidence="5">
    <location>
        <begin position="289"/>
        <end position="310"/>
    </location>
</feature>
<feature type="transmembrane region" description="Helical" evidence="5">
    <location>
        <begin position="258"/>
        <end position="282"/>
    </location>
</feature>
<comment type="subcellular location">
    <subcellularLocation>
        <location evidence="1">Cell membrane</location>
        <topology evidence="1">Multi-pass membrane protein</topology>
    </subcellularLocation>
</comment>
<dbReference type="InterPro" id="IPR036259">
    <property type="entry name" value="MFS_trans_sf"/>
</dbReference>
<dbReference type="SUPFAM" id="SSF103473">
    <property type="entry name" value="MFS general substrate transporter"/>
    <property type="match status" value="1"/>
</dbReference>
<dbReference type="RefSeq" id="WP_184237763.1">
    <property type="nucleotide sequence ID" value="NZ_JACHMJ010000001.1"/>
</dbReference>
<proteinExistence type="predicted"/>
<dbReference type="PANTHER" id="PTHR23534:SF1">
    <property type="entry name" value="MAJOR FACILITATOR SUPERFAMILY PROTEIN"/>
    <property type="match status" value="1"/>
</dbReference>
<feature type="transmembrane region" description="Helical" evidence="5">
    <location>
        <begin position="15"/>
        <end position="40"/>
    </location>
</feature>
<feature type="transmembrane region" description="Helical" evidence="5">
    <location>
        <begin position="79"/>
        <end position="100"/>
    </location>
</feature>
<dbReference type="Gene3D" id="1.20.1250.20">
    <property type="entry name" value="MFS general substrate transporter like domains"/>
    <property type="match status" value="1"/>
</dbReference>
<dbReference type="EMBL" id="JACHMJ010000001">
    <property type="protein sequence ID" value="MBB5844015.1"/>
    <property type="molecule type" value="Genomic_DNA"/>
</dbReference>
<dbReference type="Pfam" id="PF07690">
    <property type="entry name" value="MFS_1"/>
    <property type="match status" value="1"/>
</dbReference>
<dbReference type="InterPro" id="IPR020846">
    <property type="entry name" value="MFS_dom"/>
</dbReference>
<dbReference type="GO" id="GO:0005886">
    <property type="term" value="C:plasma membrane"/>
    <property type="evidence" value="ECO:0007669"/>
    <property type="project" value="UniProtKB-SubCell"/>
</dbReference>
<feature type="transmembrane region" description="Helical" evidence="5">
    <location>
        <begin position="226"/>
        <end position="246"/>
    </location>
</feature>
<feature type="transmembrane region" description="Helical" evidence="5">
    <location>
        <begin position="106"/>
        <end position="128"/>
    </location>
</feature>
<gene>
    <name evidence="7" type="ORF">HD599_002338</name>
</gene>
<keyword evidence="3 5" id="KW-1133">Transmembrane helix</keyword>
<evidence type="ECO:0000256" key="1">
    <source>
        <dbReference type="ARBA" id="ARBA00004651"/>
    </source>
</evidence>
<dbReference type="InterPro" id="IPR011701">
    <property type="entry name" value="MFS"/>
</dbReference>
<sequence>MTTLDEYRAVQRRSVALLSIGQVLGGLGLGATLSLGAIIAESLSGSPAWSGMAATMSTLGAAAAAIPLARLARSRGRRVALALGALIATVGALLTITSVVVESFPLLLLALAGLGSGTAVALQARFAATDLASAAHRARDLSLVVWATSLGAVVGPNLVGPGERVGEALGLPPLAGPFVFTVVAQLAAALVYTVGLRPDPLLLRQRLDAAPVAAAVTPAVARPRRATFAIAAVALSHAVMVSVMSMTPVHLSGHGSSITVVGLVISLHIAGMYVLSPVFGALADRLGSIPVILGGQAVLVAALLTVALGAESHVGVTVGLVLLGLGWSAATVAGSALLAESVLAERRSVMQGRSDLAMNAAGALGGALAGPVLTLLGYAGLAVVALAIVAVVLGLAGRLRVVDA</sequence>
<keyword evidence="8" id="KW-1185">Reference proteome</keyword>
<evidence type="ECO:0000256" key="4">
    <source>
        <dbReference type="ARBA" id="ARBA00023136"/>
    </source>
</evidence>
<organism evidence="7 8">
    <name type="scientific">Conyzicola lurida</name>
    <dbReference type="NCBI Taxonomy" id="1172621"/>
    <lineage>
        <taxon>Bacteria</taxon>
        <taxon>Bacillati</taxon>
        <taxon>Actinomycetota</taxon>
        <taxon>Actinomycetes</taxon>
        <taxon>Micrococcales</taxon>
        <taxon>Microbacteriaceae</taxon>
        <taxon>Conyzicola</taxon>
    </lineage>
</organism>
<feature type="transmembrane region" description="Helical" evidence="5">
    <location>
        <begin position="379"/>
        <end position="399"/>
    </location>
</feature>
<protein>
    <submittedName>
        <fullName evidence="7">MFS family permease</fullName>
    </submittedName>
</protein>
<feature type="transmembrane region" description="Helical" evidence="5">
    <location>
        <begin position="316"/>
        <end position="344"/>
    </location>
</feature>
<dbReference type="GO" id="GO:0022857">
    <property type="term" value="F:transmembrane transporter activity"/>
    <property type="evidence" value="ECO:0007669"/>
    <property type="project" value="InterPro"/>
</dbReference>
<evidence type="ECO:0000256" key="5">
    <source>
        <dbReference type="SAM" id="Phobius"/>
    </source>
</evidence>
<accession>A0A841AR19</accession>
<keyword evidence="4 5" id="KW-0472">Membrane</keyword>
<evidence type="ECO:0000256" key="2">
    <source>
        <dbReference type="ARBA" id="ARBA00022692"/>
    </source>
</evidence>
<feature type="transmembrane region" description="Helical" evidence="5">
    <location>
        <begin position="178"/>
        <end position="196"/>
    </location>
</feature>
<dbReference type="AlphaFoldDB" id="A0A841AR19"/>
<dbReference type="Proteomes" id="UP000536685">
    <property type="component" value="Unassembled WGS sequence"/>
</dbReference>
<evidence type="ECO:0000313" key="8">
    <source>
        <dbReference type="Proteomes" id="UP000536685"/>
    </source>
</evidence>